<dbReference type="Pfam" id="PF07690">
    <property type="entry name" value="MFS_1"/>
    <property type="match status" value="1"/>
</dbReference>
<feature type="transmembrane region" description="Helical" evidence="16">
    <location>
        <begin position="199"/>
        <end position="216"/>
    </location>
</feature>
<evidence type="ECO:0000256" key="2">
    <source>
        <dbReference type="ARBA" id="ARBA00009776"/>
    </source>
</evidence>
<accession>A0ABP7AI17</accession>
<keyword evidence="12 16" id="KW-0472">Membrane</keyword>
<evidence type="ECO:0000256" key="3">
    <source>
        <dbReference type="ARBA" id="ARBA00012980"/>
    </source>
</evidence>
<comment type="function">
    <text evidence="14">Phosphorylation of dTMP to form dTDP in both de novo and salvage pathways of dTTP synthesis.</text>
</comment>
<evidence type="ECO:0000256" key="16">
    <source>
        <dbReference type="SAM" id="Phobius"/>
    </source>
</evidence>
<dbReference type="PROSITE" id="PS50850">
    <property type="entry name" value="MFS"/>
    <property type="match status" value="1"/>
</dbReference>
<dbReference type="SUPFAM" id="SSF103473">
    <property type="entry name" value="MFS general substrate transporter"/>
    <property type="match status" value="1"/>
</dbReference>
<evidence type="ECO:0000313" key="19">
    <source>
        <dbReference type="Proteomes" id="UP001501074"/>
    </source>
</evidence>
<evidence type="ECO:0000256" key="14">
    <source>
        <dbReference type="HAMAP-Rule" id="MF_00165"/>
    </source>
</evidence>
<dbReference type="NCBIfam" id="TIGR00041">
    <property type="entry name" value="DTMP_kinase"/>
    <property type="match status" value="1"/>
</dbReference>
<organism evidence="18 19">
    <name type="scientific">Kineosporia mesophila</name>
    <dbReference type="NCBI Taxonomy" id="566012"/>
    <lineage>
        <taxon>Bacteria</taxon>
        <taxon>Bacillati</taxon>
        <taxon>Actinomycetota</taxon>
        <taxon>Actinomycetes</taxon>
        <taxon>Kineosporiales</taxon>
        <taxon>Kineosporiaceae</taxon>
        <taxon>Kineosporia</taxon>
    </lineage>
</organism>
<feature type="transmembrane region" description="Helical" evidence="16">
    <location>
        <begin position="377"/>
        <end position="401"/>
    </location>
</feature>
<feature type="transmembrane region" description="Helical" evidence="16">
    <location>
        <begin position="160"/>
        <end position="179"/>
    </location>
</feature>
<evidence type="ECO:0000259" key="17">
    <source>
        <dbReference type="PROSITE" id="PS50850"/>
    </source>
</evidence>
<evidence type="ECO:0000256" key="9">
    <source>
        <dbReference type="ARBA" id="ARBA00022777"/>
    </source>
</evidence>
<feature type="transmembrane region" description="Helical" evidence="16">
    <location>
        <begin position="413"/>
        <end position="437"/>
    </location>
</feature>
<comment type="subcellular location">
    <subcellularLocation>
        <location evidence="1">Cell membrane</location>
        <topology evidence="1">Multi-pass membrane protein</topology>
    </subcellularLocation>
</comment>
<dbReference type="EMBL" id="BAAAZO010000011">
    <property type="protein sequence ID" value="GAA3632623.1"/>
    <property type="molecule type" value="Genomic_DNA"/>
</dbReference>
<feature type="transmembrane region" description="Helical" evidence="16">
    <location>
        <begin position="71"/>
        <end position="95"/>
    </location>
</feature>
<feature type="domain" description="Major facilitator superfamily (MFS) profile" evidence="17">
    <location>
        <begin position="36"/>
        <end position="444"/>
    </location>
</feature>
<keyword evidence="5 14" id="KW-0808">Transferase</keyword>
<gene>
    <name evidence="14" type="primary">tmk</name>
    <name evidence="18" type="ORF">GCM10022223_58600</name>
</gene>
<dbReference type="Proteomes" id="UP001501074">
    <property type="component" value="Unassembled WGS sequence"/>
</dbReference>
<dbReference type="InterPro" id="IPR018094">
    <property type="entry name" value="Thymidylate_kinase"/>
</dbReference>
<feature type="transmembrane region" description="Helical" evidence="16">
    <location>
        <begin position="316"/>
        <end position="334"/>
    </location>
</feature>
<dbReference type="InterPro" id="IPR036259">
    <property type="entry name" value="MFS_trans_sf"/>
</dbReference>
<evidence type="ECO:0000256" key="5">
    <source>
        <dbReference type="ARBA" id="ARBA00022679"/>
    </source>
</evidence>
<evidence type="ECO:0000256" key="8">
    <source>
        <dbReference type="ARBA" id="ARBA00022741"/>
    </source>
</evidence>
<evidence type="ECO:0000256" key="15">
    <source>
        <dbReference type="SAM" id="MobiDB-lite"/>
    </source>
</evidence>
<reference evidence="19" key="1">
    <citation type="journal article" date="2019" name="Int. J. Syst. Evol. Microbiol.">
        <title>The Global Catalogue of Microorganisms (GCM) 10K type strain sequencing project: providing services to taxonomists for standard genome sequencing and annotation.</title>
        <authorList>
            <consortium name="The Broad Institute Genomics Platform"/>
            <consortium name="The Broad Institute Genome Sequencing Center for Infectious Disease"/>
            <person name="Wu L."/>
            <person name="Ma J."/>
        </authorList>
    </citation>
    <scope>NUCLEOTIDE SEQUENCE [LARGE SCALE GENOMIC DNA]</scope>
    <source>
        <strain evidence="19">JCM 16902</strain>
    </source>
</reference>
<feature type="transmembrane region" description="Helical" evidence="16">
    <location>
        <begin position="284"/>
        <end position="304"/>
    </location>
</feature>
<evidence type="ECO:0000256" key="1">
    <source>
        <dbReference type="ARBA" id="ARBA00004651"/>
    </source>
</evidence>
<keyword evidence="9 14" id="KW-0418">Kinase</keyword>
<dbReference type="InterPro" id="IPR039430">
    <property type="entry name" value="Thymidylate_kin-like_dom"/>
</dbReference>
<evidence type="ECO:0000256" key="11">
    <source>
        <dbReference type="ARBA" id="ARBA00022989"/>
    </source>
</evidence>
<keyword evidence="19" id="KW-1185">Reference proteome</keyword>
<feature type="transmembrane region" description="Helical" evidence="16">
    <location>
        <begin position="39"/>
        <end position="59"/>
    </location>
</feature>
<dbReference type="SUPFAM" id="SSF52540">
    <property type="entry name" value="P-loop containing nucleoside triphosphate hydrolases"/>
    <property type="match status" value="1"/>
</dbReference>
<feature type="transmembrane region" description="Helical" evidence="16">
    <location>
        <begin position="250"/>
        <end position="272"/>
    </location>
</feature>
<dbReference type="PROSITE" id="PS01331">
    <property type="entry name" value="THYMIDYLATE_KINASE"/>
    <property type="match status" value="1"/>
</dbReference>
<dbReference type="Gene3D" id="3.40.50.300">
    <property type="entry name" value="P-loop containing nucleotide triphosphate hydrolases"/>
    <property type="match status" value="1"/>
</dbReference>
<dbReference type="HAMAP" id="MF_00165">
    <property type="entry name" value="Thymidylate_kinase"/>
    <property type="match status" value="1"/>
</dbReference>
<keyword evidence="8 14" id="KW-0547">Nucleotide-binding</keyword>
<evidence type="ECO:0000256" key="7">
    <source>
        <dbReference type="ARBA" id="ARBA00022727"/>
    </source>
</evidence>
<sequence>MTASGQHENGRREAGPSHTGVPDQHHDVAAGPFRRFRPALGASSFADWLGLLAVIASAATLADGSYAKTNLAVAGVLALRLVPAVLLGPVVGALADRMNRKVGMIAADVLRAAVIVTVPLLGSLTWLYVATVLLGALALLWTSAAGAAVAALAPADRRRYLAITYGTAPVAALVFSALSLLSGVLDNAVATLGTHPVDLALYACALAFAVSAGLASRAPVPGRRPGESAEHESVIRSITTGRQLISSVPVARGLVTGMLGAFAAAGFVLGLSQTYVHDLGAGQPGYGVLFAAVFLGLALGLAAGSRLPDGLSPFRLFGLSLITAGLFLAAIALIPNMVMAALLAVGLGACGGVAWNTGHTLLGLAVDDSVRSRTFSFLAAASRVVLLLVLALGPVLAAVIGRHTIHFTDSRTLSYNGAAFVFLIAAVLVVALGLAAYRRLDDRPGTGLLQELRALRSSRGPRPADAPRPTYPGVFVALEGGDGSGKSTQARLLGDWLRSDQGHDVVLTREPGATPAGVRLREVLLSNGSDLGNRAEALLFAADRAHHVEAVVRPALERGAIVVTDRYIDSSVAYQGAGRELDGDEVLRLSQWATDDLVPALTVLLDVDPVISKVRRARDASRGGEDRLESLADDFHDRVRAEFLALARRAPHRYLVVDAGLGADQVQQLIRERVRQVLPVSARRRAELNERLADEDQSRERRASAEAEVLRMDADLRRRRVEEAREREESRRRARDEAERQLQEEAERELRAQESRRNREEVDRRASEAAAAATLGPVTEPVQMPGRYPGHRVAEPPTDPLTGHLPVQEPVQEPIQESFEPQEQDLWAPPADLTQPVQTPQAQPYETFESYEGETNPVPQGPPPSEPSDPQYQPEQDLQAPPHTVYLPDDDQADDRTIVLLDSENSPETGPLRRRGRRQT</sequence>
<dbReference type="RefSeq" id="WP_231483922.1">
    <property type="nucleotide sequence ID" value="NZ_BAAAZO010000011.1"/>
</dbReference>
<dbReference type="CDD" id="cd01672">
    <property type="entry name" value="TMPK"/>
    <property type="match status" value="1"/>
</dbReference>
<feature type="transmembrane region" description="Helical" evidence="16">
    <location>
        <begin position="127"/>
        <end position="153"/>
    </location>
</feature>
<keyword evidence="11 16" id="KW-1133">Transmembrane helix</keyword>
<feature type="transmembrane region" description="Helical" evidence="16">
    <location>
        <begin position="102"/>
        <end position="121"/>
    </location>
</feature>
<dbReference type="Gene3D" id="1.20.1250.20">
    <property type="entry name" value="MFS general substrate transporter like domains"/>
    <property type="match status" value="2"/>
</dbReference>
<dbReference type="Pfam" id="PF02223">
    <property type="entry name" value="Thymidylate_kin"/>
    <property type="match status" value="1"/>
</dbReference>
<name>A0ABP7AI17_9ACTN</name>
<evidence type="ECO:0000256" key="6">
    <source>
        <dbReference type="ARBA" id="ARBA00022692"/>
    </source>
</evidence>
<dbReference type="InterPro" id="IPR018095">
    <property type="entry name" value="Thymidylate_kin_CS"/>
</dbReference>
<keyword evidence="7 14" id="KW-0545">Nucleotide biosynthesis</keyword>
<keyword evidence="10 14" id="KW-0067">ATP-binding</keyword>
<keyword evidence="6 16" id="KW-0812">Transmembrane</keyword>
<evidence type="ECO:0000256" key="13">
    <source>
        <dbReference type="ARBA" id="ARBA00048743"/>
    </source>
</evidence>
<feature type="compositionally biased region" description="Basic and acidic residues" evidence="15">
    <location>
        <begin position="720"/>
        <end position="767"/>
    </location>
</feature>
<feature type="compositionally biased region" description="Low complexity" evidence="15">
    <location>
        <begin position="868"/>
        <end position="877"/>
    </location>
</feature>
<comment type="caution">
    <text evidence="18">The sequence shown here is derived from an EMBL/GenBank/DDBJ whole genome shotgun (WGS) entry which is preliminary data.</text>
</comment>
<feature type="region of interest" description="Disordered" evidence="15">
    <location>
        <begin position="1"/>
        <end position="27"/>
    </location>
</feature>
<protein>
    <recommendedName>
        <fullName evidence="4 14">Thymidylate kinase</fullName>
        <ecNumber evidence="3 14">2.7.4.9</ecNumber>
    </recommendedName>
    <alternativeName>
        <fullName evidence="14">dTMP kinase</fullName>
    </alternativeName>
</protein>
<feature type="region of interest" description="Disordered" evidence="15">
    <location>
        <begin position="720"/>
        <end position="920"/>
    </location>
</feature>
<evidence type="ECO:0000256" key="4">
    <source>
        <dbReference type="ARBA" id="ARBA00017144"/>
    </source>
</evidence>
<evidence type="ECO:0000256" key="10">
    <source>
        <dbReference type="ARBA" id="ARBA00022840"/>
    </source>
</evidence>
<dbReference type="PANTHER" id="PTHR10344">
    <property type="entry name" value="THYMIDYLATE KINASE"/>
    <property type="match status" value="1"/>
</dbReference>
<evidence type="ECO:0000256" key="12">
    <source>
        <dbReference type="ARBA" id="ARBA00023136"/>
    </source>
</evidence>
<dbReference type="InterPro" id="IPR020846">
    <property type="entry name" value="MFS_dom"/>
</dbReference>
<proteinExistence type="inferred from homology"/>
<comment type="catalytic activity">
    <reaction evidence="13 14">
        <text>dTMP + ATP = dTDP + ADP</text>
        <dbReference type="Rhea" id="RHEA:13517"/>
        <dbReference type="ChEBI" id="CHEBI:30616"/>
        <dbReference type="ChEBI" id="CHEBI:58369"/>
        <dbReference type="ChEBI" id="CHEBI:63528"/>
        <dbReference type="ChEBI" id="CHEBI:456216"/>
        <dbReference type="EC" id="2.7.4.9"/>
    </reaction>
</comment>
<dbReference type="EC" id="2.7.4.9" evidence="3 14"/>
<feature type="compositionally biased region" description="Polar residues" evidence="15">
    <location>
        <begin position="835"/>
        <end position="844"/>
    </location>
</feature>
<dbReference type="InterPro" id="IPR011701">
    <property type="entry name" value="MFS"/>
</dbReference>
<dbReference type="InterPro" id="IPR027417">
    <property type="entry name" value="P-loop_NTPase"/>
</dbReference>
<comment type="similarity">
    <text evidence="2 14">Belongs to the thymidylate kinase family.</text>
</comment>
<dbReference type="CDD" id="cd06173">
    <property type="entry name" value="MFS_MefA_like"/>
    <property type="match status" value="1"/>
</dbReference>
<dbReference type="PANTHER" id="PTHR10344:SF4">
    <property type="entry name" value="UMP-CMP KINASE 2, MITOCHONDRIAL"/>
    <property type="match status" value="1"/>
</dbReference>
<feature type="binding site" evidence="14">
    <location>
        <begin position="480"/>
        <end position="487"/>
    </location>
    <ligand>
        <name>ATP</name>
        <dbReference type="ChEBI" id="CHEBI:30616"/>
    </ligand>
</feature>
<evidence type="ECO:0000313" key="18">
    <source>
        <dbReference type="EMBL" id="GAA3632623.1"/>
    </source>
</evidence>